<organism evidence="2">
    <name type="scientific">marine sediment metagenome</name>
    <dbReference type="NCBI Taxonomy" id="412755"/>
    <lineage>
        <taxon>unclassified sequences</taxon>
        <taxon>metagenomes</taxon>
        <taxon>ecological metagenomes</taxon>
    </lineage>
</organism>
<keyword evidence="1" id="KW-1133">Transmembrane helix</keyword>
<proteinExistence type="predicted"/>
<protein>
    <submittedName>
        <fullName evidence="2">Uncharacterized protein</fullName>
    </submittedName>
</protein>
<feature type="transmembrane region" description="Helical" evidence="1">
    <location>
        <begin position="48"/>
        <end position="66"/>
    </location>
</feature>
<dbReference type="EMBL" id="BARU01042018">
    <property type="protein sequence ID" value="GAH80300.1"/>
    <property type="molecule type" value="Genomic_DNA"/>
</dbReference>
<dbReference type="AlphaFoldDB" id="X1JFJ3"/>
<name>X1JFJ3_9ZZZZ</name>
<evidence type="ECO:0000256" key="1">
    <source>
        <dbReference type="SAM" id="Phobius"/>
    </source>
</evidence>
<gene>
    <name evidence="2" type="ORF">S03H2_64645</name>
</gene>
<evidence type="ECO:0000313" key="2">
    <source>
        <dbReference type="EMBL" id="GAH80300.1"/>
    </source>
</evidence>
<comment type="caution">
    <text evidence="2">The sequence shown here is derived from an EMBL/GenBank/DDBJ whole genome shotgun (WGS) entry which is preliminary data.</text>
</comment>
<keyword evidence="1" id="KW-0472">Membrane</keyword>
<keyword evidence="1" id="KW-0812">Transmembrane</keyword>
<accession>X1JFJ3</accession>
<reference evidence="2" key="1">
    <citation type="journal article" date="2014" name="Front. Microbiol.">
        <title>High frequency of phylogenetically diverse reductive dehalogenase-homologous genes in deep subseafloor sedimentary metagenomes.</title>
        <authorList>
            <person name="Kawai M."/>
            <person name="Futagami T."/>
            <person name="Toyoda A."/>
            <person name="Takaki Y."/>
            <person name="Nishi S."/>
            <person name="Hori S."/>
            <person name="Arai W."/>
            <person name="Tsubouchi T."/>
            <person name="Morono Y."/>
            <person name="Uchiyama I."/>
            <person name="Ito T."/>
            <person name="Fujiyama A."/>
            <person name="Inagaki F."/>
            <person name="Takami H."/>
        </authorList>
    </citation>
    <scope>NUCLEOTIDE SEQUENCE</scope>
    <source>
        <strain evidence="2">Expedition CK06-06</strain>
    </source>
</reference>
<sequence length="76" mass="8039">MIPWVKVGTDVGVGGIAGAADQLIQNQDDKRETEKGAKLPIMSQYGTYLNYGGGIAAILATAFGLVRGDMATRHYP</sequence>